<sequence>MRETSRSPGSETKILIPDDSCNTEPSQLSFSTPMTASIPPFPSIEVDVEESDRDREKKWSRKSLDEPKTKRRETATSFSNFLHRFTRSDDKKEEKQKPAISHEGGAAIYEWKVDCLEETLLTEFVPSRKELLRVEHSDPELDDLERSMLNLLEEFRSGKMRALTDEQMESMRAMKREHENITNLHLALYNLDKGRCEKSENELDEIAIIAKLFTDMPSIEGLLKIINEIPESDEGAAEKVAEVARKYKDVFEKKPGEVEHFLANCNPKIGSAAMVVAMKSLYDSSIAKNNEQGADRAVEFLKHFIESGNMVAAHLKLVPDIVFPLTRNAVFYCLRKKNEPQIGLDLAVSAMRLLVDPNECVVTSLHSALFAVCVRLNNTDAALPYIYRNVTALANEVRVF</sequence>
<dbReference type="Pfam" id="PF13270">
    <property type="entry name" value="CCDC28"/>
    <property type="match status" value="1"/>
</dbReference>
<evidence type="ECO:0000313" key="4">
    <source>
        <dbReference type="Proteomes" id="UP000271162"/>
    </source>
</evidence>
<dbReference type="InterPro" id="IPR025271">
    <property type="entry name" value="CCDC28"/>
</dbReference>
<dbReference type="EMBL" id="UYSL01022153">
    <property type="protein sequence ID" value="VDL79937.1"/>
    <property type="molecule type" value="Genomic_DNA"/>
</dbReference>
<dbReference type="InterPro" id="IPR055089">
    <property type="entry name" value="COP9_N"/>
</dbReference>
<dbReference type="WBParaSite" id="NBR_0001634101-mRNA-1">
    <property type="protein sequence ID" value="NBR_0001634101-mRNA-1"/>
    <property type="gene ID" value="NBR_0001634101"/>
</dbReference>
<dbReference type="STRING" id="27835.A0A0N4YHK1"/>
<feature type="region of interest" description="Disordered" evidence="1">
    <location>
        <begin position="1"/>
        <end position="77"/>
    </location>
</feature>
<dbReference type="AlphaFoldDB" id="A0A0N4YHK1"/>
<feature type="compositionally biased region" description="Basic and acidic residues" evidence="1">
    <location>
        <begin position="52"/>
        <end position="74"/>
    </location>
</feature>
<accession>A0A0N4YHK1</accession>
<proteinExistence type="predicted"/>
<name>A0A0N4YHK1_NIPBR</name>
<gene>
    <name evidence="3" type="ORF">NBR_LOCUS16342</name>
</gene>
<keyword evidence="4" id="KW-1185">Reference proteome</keyword>
<reference evidence="5" key="1">
    <citation type="submission" date="2017-02" db="UniProtKB">
        <authorList>
            <consortium name="WormBaseParasite"/>
        </authorList>
    </citation>
    <scope>IDENTIFICATION</scope>
</reference>
<reference evidence="3 4" key="2">
    <citation type="submission" date="2018-11" db="EMBL/GenBank/DDBJ databases">
        <authorList>
            <consortium name="Pathogen Informatics"/>
        </authorList>
    </citation>
    <scope>NUCLEOTIDE SEQUENCE [LARGE SCALE GENOMIC DNA]</scope>
</reference>
<dbReference type="Pfam" id="PF22788">
    <property type="entry name" value="COP9_hel_rpt"/>
    <property type="match status" value="1"/>
</dbReference>
<evidence type="ECO:0000259" key="2">
    <source>
        <dbReference type="Pfam" id="PF22788"/>
    </source>
</evidence>
<feature type="domain" description="COP9 signalosome complex subunit 3 N-terminal helical repeats" evidence="2">
    <location>
        <begin position="236"/>
        <end position="396"/>
    </location>
</feature>
<evidence type="ECO:0000256" key="1">
    <source>
        <dbReference type="SAM" id="MobiDB-lite"/>
    </source>
</evidence>
<protein>
    <submittedName>
        <fullName evidence="5">COP9 signalosome complex subunit 3 (inferred by orthology to a C. elegans protein)</fullName>
    </submittedName>
</protein>
<evidence type="ECO:0000313" key="5">
    <source>
        <dbReference type="WBParaSite" id="NBR_0001634101-mRNA-1"/>
    </source>
</evidence>
<feature type="compositionally biased region" description="Polar residues" evidence="1">
    <location>
        <begin position="20"/>
        <end position="35"/>
    </location>
</feature>
<dbReference type="Proteomes" id="UP000271162">
    <property type="component" value="Unassembled WGS sequence"/>
</dbReference>
<organism evidence="5">
    <name type="scientific">Nippostrongylus brasiliensis</name>
    <name type="common">Rat hookworm</name>
    <dbReference type="NCBI Taxonomy" id="27835"/>
    <lineage>
        <taxon>Eukaryota</taxon>
        <taxon>Metazoa</taxon>
        <taxon>Ecdysozoa</taxon>
        <taxon>Nematoda</taxon>
        <taxon>Chromadorea</taxon>
        <taxon>Rhabditida</taxon>
        <taxon>Rhabditina</taxon>
        <taxon>Rhabditomorpha</taxon>
        <taxon>Strongyloidea</taxon>
        <taxon>Heligmosomidae</taxon>
        <taxon>Nippostrongylus</taxon>
    </lineage>
</organism>
<evidence type="ECO:0000313" key="3">
    <source>
        <dbReference type="EMBL" id="VDL79937.1"/>
    </source>
</evidence>
<feature type="compositionally biased region" description="Polar residues" evidence="1">
    <location>
        <begin position="1"/>
        <end position="10"/>
    </location>
</feature>